<dbReference type="Gene3D" id="1.10.150.130">
    <property type="match status" value="1"/>
</dbReference>
<gene>
    <name evidence="8" type="ORF">OMM_13472</name>
</gene>
<evidence type="ECO:0000259" key="7">
    <source>
        <dbReference type="PROSITE" id="PS51900"/>
    </source>
</evidence>
<keyword evidence="4" id="KW-0233">DNA recombination</keyword>
<feature type="domain" description="Tyr recombinase" evidence="6">
    <location>
        <begin position="121"/>
        <end position="250"/>
    </location>
</feature>
<evidence type="ECO:0000256" key="1">
    <source>
        <dbReference type="ARBA" id="ARBA00008857"/>
    </source>
</evidence>
<keyword evidence="2" id="KW-0229">DNA integration</keyword>
<feature type="domain" description="Core-binding (CB)" evidence="7">
    <location>
        <begin position="4"/>
        <end position="97"/>
    </location>
</feature>
<dbReference type="PANTHER" id="PTHR30349:SF41">
    <property type="entry name" value="INTEGRASE_RECOMBINASE PROTEIN MJ0367-RELATED"/>
    <property type="match status" value="1"/>
</dbReference>
<dbReference type="PANTHER" id="PTHR30349">
    <property type="entry name" value="PHAGE INTEGRASE-RELATED"/>
    <property type="match status" value="1"/>
</dbReference>
<dbReference type="InterPro" id="IPR002104">
    <property type="entry name" value="Integrase_catalytic"/>
</dbReference>
<dbReference type="GO" id="GO:0006310">
    <property type="term" value="P:DNA recombination"/>
    <property type="evidence" value="ECO:0007669"/>
    <property type="project" value="UniProtKB-KW"/>
</dbReference>
<dbReference type="GO" id="GO:0015074">
    <property type="term" value="P:DNA integration"/>
    <property type="evidence" value="ECO:0007669"/>
    <property type="project" value="UniProtKB-KW"/>
</dbReference>
<proteinExistence type="inferred from homology"/>
<dbReference type="PROSITE" id="PS51898">
    <property type="entry name" value="TYR_RECOMBINASE"/>
    <property type="match status" value="1"/>
</dbReference>
<evidence type="ECO:0000256" key="3">
    <source>
        <dbReference type="ARBA" id="ARBA00023125"/>
    </source>
</evidence>
<dbReference type="SUPFAM" id="SSF56349">
    <property type="entry name" value="DNA breaking-rejoining enzymes"/>
    <property type="match status" value="1"/>
</dbReference>
<organism evidence="8 9">
    <name type="scientific">Candidatus Magnetoglobus multicellularis str. Araruama</name>
    <dbReference type="NCBI Taxonomy" id="890399"/>
    <lineage>
        <taxon>Bacteria</taxon>
        <taxon>Pseudomonadati</taxon>
        <taxon>Thermodesulfobacteriota</taxon>
        <taxon>Desulfobacteria</taxon>
        <taxon>Desulfobacterales</taxon>
        <taxon>Desulfobacteraceae</taxon>
        <taxon>Candidatus Magnetoglobus</taxon>
    </lineage>
</organism>
<reference evidence="9" key="1">
    <citation type="submission" date="2012-11" db="EMBL/GenBank/DDBJ databases">
        <authorList>
            <person name="Lucero-Rivera Y.E."/>
            <person name="Tovar-Ramirez D."/>
        </authorList>
    </citation>
    <scope>NUCLEOTIDE SEQUENCE [LARGE SCALE GENOMIC DNA]</scope>
    <source>
        <strain evidence="9">Araruama</strain>
    </source>
</reference>
<dbReference type="InterPro" id="IPR011010">
    <property type="entry name" value="DNA_brk_join_enz"/>
</dbReference>
<feature type="non-terminal residue" evidence="8">
    <location>
        <position position="250"/>
    </location>
</feature>
<dbReference type="EMBL" id="ATBP01002357">
    <property type="protein sequence ID" value="ETR65948.1"/>
    <property type="molecule type" value="Genomic_DNA"/>
</dbReference>
<accession>A0A1V1NTP6</accession>
<comment type="caution">
    <text evidence="8">The sequence shown here is derived from an EMBL/GenBank/DDBJ whole genome shotgun (WGS) entry which is preliminary data.</text>
</comment>
<dbReference type="Proteomes" id="UP000189670">
    <property type="component" value="Unassembled WGS sequence"/>
</dbReference>
<dbReference type="InterPro" id="IPR050090">
    <property type="entry name" value="Tyrosine_recombinase_XerCD"/>
</dbReference>
<evidence type="ECO:0000256" key="5">
    <source>
        <dbReference type="PROSITE-ProRule" id="PRU01248"/>
    </source>
</evidence>
<dbReference type="Pfam" id="PF00589">
    <property type="entry name" value="Phage_integrase"/>
    <property type="match status" value="1"/>
</dbReference>
<keyword evidence="3 5" id="KW-0238">DNA-binding</keyword>
<dbReference type="InterPro" id="IPR013762">
    <property type="entry name" value="Integrase-like_cat_sf"/>
</dbReference>
<sequence>MKSPDLFKLISDFFVKHLGSEKNVSKHTSLAYRDGIKLLLKFASKEYNCPVRELRIGQFTQPFIVSFISYLENDRGNTIRTQNARLAMVHTFFEYIMIENPSLADQCQRILRIPQKRQIRKSLGYLSADEIKKILDEIDRLNTLGRRDYLLIALIYDTGARVQEVLDLKPCDFRFDSPAHVRILGKGRKERLCPLLPETLRLVIKYIEEYDRSISDSKPLFQGKGREKLSRHGVRYILKKYVKKAGKQMP</sequence>
<evidence type="ECO:0000259" key="6">
    <source>
        <dbReference type="PROSITE" id="PS51898"/>
    </source>
</evidence>
<dbReference type="GO" id="GO:0003677">
    <property type="term" value="F:DNA binding"/>
    <property type="evidence" value="ECO:0007669"/>
    <property type="project" value="UniProtKB-UniRule"/>
</dbReference>
<dbReference type="InterPro" id="IPR044068">
    <property type="entry name" value="CB"/>
</dbReference>
<dbReference type="InterPro" id="IPR004107">
    <property type="entry name" value="Integrase_SAM-like_N"/>
</dbReference>
<name>A0A1V1NTP6_9BACT</name>
<evidence type="ECO:0000313" key="8">
    <source>
        <dbReference type="EMBL" id="ETR65948.1"/>
    </source>
</evidence>
<evidence type="ECO:0000256" key="4">
    <source>
        <dbReference type="ARBA" id="ARBA00023172"/>
    </source>
</evidence>
<protein>
    <submittedName>
        <fullName evidence="8">Phage integrase family protein</fullName>
    </submittedName>
</protein>
<dbReference type="Pfam" id="PF02899">
    <property type="entry name" value="Phage_int_SAM_1"/>
    <property type="match status" value="1"/>
</dbReference>
<comment type="similarity">
    <text evidence="1">Belongs to the 'phage' integrase family.</text>
</comment>
<dbReference type="PROSITE" id="PS51900">
    <property type="entry name" value="CB"/>
    <property type="match status" value="1"/>
</dbReference>
<dbReference type="Gene3D" id="1.10.443.10">
    <property type="entry name" value="Intergrase catalytic core"/>
    <property type="match status" value="1"/>
</dbReference>
<dbReference type="AlphaFoldDB" id="A0A1V1NTP6"/>
<evidence type="ECO:0000313" key="9">
    <source>
        <dbReference type="Proteomes" id="UP000189670"/>
    </source>
</evidence>
<dbReference type="InterPro" id="IPR010998">
    <property type="entry name" value="Integrase_recombinase_N"/>
</dbReference>
<evidence type="ECO:0000256" key="2">
    <source>
        <dbReference type="ARBA" id="ARBA00022908"/>
    </source>
</evidence>